<dbReference type="SMART" id="SM00408">
    <property type="entry name" value="IGc2"/>
    <property type="match status" value="2"/>
</dbReference>
<sequence length="305" mass="34452">MLLNSPNKITRDGQLIDIKEDDPDPTFALLNSHRLFFLKTSDSRRITGSYRCNATNPDSKISEISEEARVGLANLQGDFREHPLGRDAVLGQEVTFTCKAPRGDPEPKIKWVKDNKDVTTFGNRIFANEIGYLRIGHVKPEDAGIYSCVAFNMAGEKKSKSAKLSLFKKPAIIRGPQNQVVNENSDVIMTCQSSGDSQSEVTWRKVNNNRALLSYRFQKLPNNSLRMLKVQAEDEGTYVCKEENKMGHAELEAKLTVLYNPKFKTLPKNKIVTTNRNVHMRCDVIGNPAPVVYWIRLSDNVRHSK</sequence>
<keyword evidence="1" id="KW-1015">Disulfide bond</keyword>
<dbReference type="CTD" id="20215326"/>
<dbReference type="HOGENOM" id="CLU_912991_0_0_1"/>
<dbReference type="OMA" id="CHAPRAN"/>
<reference evidence="5" key="3">
    <citation type="submission" date="2015-06" db="UniProtKB">
        <authorList>
            <consortium name="EnsemblMetazoa"/>
        </authorList>
    </citation>
    <scope>IDENTIFICATION</scope>
</reference>
<organism evidence="5 6">
    <name type="scientific">Helobdella robusta</name>
    <name type="common">Californian leech</name>
    <dbReference type="NCBI Taxonomy" id="6412"/>
    <lineage>
        <taxon>Eukaryota</taxon>
        <taxon>Metazoa</taxon>
        <taxon>Spiralia</taxon>
        <taxon>Lophotrochozoa</taxon>
        <taxon>Annelida</taxon>
        <taxon>Clitellata</taxon>
        <taxon>Hirudinea</taxon>
        <taxon>Rhynchobdellida</taxon>
        <taxon>Glossiphoniidae</taxon>
        <taxon>Helobdella</taxon>
    </lineage>
</organism>
<dbReference type="PIRSF" id="PIRSF000615">
    <property type="entry name" value="TyrPK_CSF1-R"/>
    <property type="match status" value="1"/>
</dbReference>
<evidence type="ECO:0000313" key="6">
    <source>
        <dbReference type="Proteomes" id="UP000015101"/>
    </source>
</evidence>
<feature type="domain" description="Ig-like" evidence="3">
    <location>
        <begin position="261"/>
        <end position="305"/>
    </location>
</feature>
<dbReference type="PANTHER" id="PTHR45080:SF31">
    <property type="entry name" value="MYOTILIN"/>
    <property type="match status" value="1"/>
</dbReference>
<keyword evidence="2" id="KW-0393">Immunoglobulin domain</keyword>
<dbReference type="InterPro" id="IPR007110">
    <property type="entry name" value="Ig-like_dom"/>
</dbReference>
<keyword evidence="6" id="KW-1185">Reference proteome</keyword>
<dbReference type="EMBL" id="KB096222">
    <property type="protein sequence ID" value="ESO07365.1"/>
    <property type="molecule type" value="Genomic_DNA"/>
</dbReference>
<evidence type="ECO:0000256" key="1">
    <source>
        <dbReference type="ARBA" id="ARBA00023157"/>
    </source>
</evidence>
<dbReference type="InterPro" id="IPR013098">
    <property type="entry name" value="Ig_I-set"/>
</dbReference>
<dbReference type="InterPro" id="IPR036179">
    <property type="entry name" value="Ig-like_dom_sf"/>
</dbReference>
<feature type="domain" description="Ig-like" evidence="3">
    <location>
        <begin position="170"/>
        <end position="256"/>
    </location>
</feature>
<dbReference type="KEGG" id="hro:HELRODRAFT_76699"/>
<dbReference type="Pfam" id="PF07679">
    <property type="entry name" value="I-set"/>
    <property type="match status" value="2"/>
</dbReference>
<protein>
    <recommendedName>
        <fullName evidence="3">Ig-like domain-containing protein</fullName>
    </recommendedName>
</protein>
<evidence type="ECO:0000313" key="4">
    <source>
        <dbReference type="EMBL" id="ESO07365.1"/>
    </source>
</evidence>
<dbReference type="InterPro" id="IPR050958">
    <property type="entry name" value="Cell_Adh-Cytoskel_Orgn"/>
</dbReference>
<feature type="domain" description="Ig-like" evidence="3">
    <location>
        <begin position="91"/>
        <end position="165"/>
    </location>
</feature>
<dbReference type="SUPFAM" id="SSF48726">
    <property type="entry name" value="Immunoglobulin"/>
    <property type="match status" value="3"/>
</dbReference>
<dbReference type="Proteomes" id="UP000015101">
    <property type="component" value="Unassembled WGS sequence"/>
</dbReference>
<dbReference type="SMART" id="SM00409">
    <property type="entry name" value="IG"/>
    <property type="match status" value="2"/>
</dbReference>
<dbReference type="EMBL" id="AMQM01003654">
    <property type="status" value="NOT_ANNOTATED_CDS"/>
    <property type="molecule type" value="Genomic_DNA"/>
</dbReference>
<dbReference type="PANTHER" id="PTHR45080">
    <property type="entry name" value="CONTACTIN 5"/>
    <property type="match status" value="1"/>
</dbReference>
<reference evidence="4 6" key="2">
    <citation type="journal article" date="2013" name="Nature">
        <title>Insights into bilaterian evolution from three spiralian genomes.</title>
        <authorList>
            <person name="Simakov O."/>
            <person name="Marletaz F."/>
            <person name="Cho S.J."/>
            <person name="Edsinger-Gonzales E."/>
            <person name="Havlak P."/>
            <person name="Hellsten U."/>
            <person name="Kuo D.H."/>
            <person name="Larsson T."/>
            <person name="Lv J."/>
            <person name="Arendt D."/>
            <person name="Savage R."/>
            <person name="Osoegawa K."/>
            <person name="de Jong P."/>
            <person name="Grimwood J."/>
            <person name="Chapman J.A."/>
            <person name="Shapiro H."/>
            <person name="Aerts A."/>
            <person name="Otillar R.P."/>
            <person name="Terry A.Y."/>
            <person name="Boore J.L."/>
            <person name="Grigoriev I.V."/>
            <person name="Lindberg D.R."/>
            <person name="Seaver E.C."/>
            <person name="Weisblat D.A."/>
            <person name="Putnam N.H."/>
            <person name="Rokhsar D.S."/>
        </authorList>
    </citation>
    <scope>NUCLEOTIDE SEQUENCE</scope>
</reference>
<reference evidence="6" key="1">
    <citation type="submission" date="2012-12" db="EMBL/GenBank/DDBJ databases">
        <authorList>
            <person name="Hellsten U."/>
            <person name="Grimwood J."/>
            <person name="Chapman J.A."/>
            <person name="Shapiro H."/>
            <person name="Aerts A."/>
            <person name="Otillar R.P."/>
            <person name="Terry A.Y."/>
            <person name="Boore J.L."/>
            <person name="Simakov O."/>
            <person name="Marletaz F."/>
            <person name="Cho S.-J."/>
            <person name="Edsinger-Gonzales E."/>
            <person name="Havlak P."/>
            <person name="Kuo D.-H."/>
            <person name="Larsson T."/>
            <person name="Lv J."/>
            <person name="Arendt D."/>
            <person name="Savage R."/>
            <person name="Osoegawa K."/>
            <person name="de Jong P."/>
            <person name="Lindberg D.R."/>
            <person name="Seaver E.C."/>
            <person name="Weisblat D.A."/>
            <person name="Putnam N.H."/>
            <person name="Grigoriev I.V."/>
            <person name="Rokhsar D.S."/>
        </authorList>
    </citation>
    <scope>NUCLEOTIDE SEQUENCE</scope>
</reference>
<proteinExistence type="predicted"/>
<gene>
    <name evidence="5" type="primary">20215326</name>
    <name evidence="4" type="ORF">HELRODRAFT_76699</name>
</gene>
<dbReference type="InParanoid" id="T1G2M8"/>
<evidence type="ECO:0000256" key="2">
    <source>
        <dbReference type="ARBA" id="ARBA00023319"/>
    </source>
</evidence>
<dbReference type="InterPro" id="IPR003599">
    <property type="entry name" value="Ig_sub"/>
</dbReference>
<evidence type="ECO:0000313" key="5">
    <source>
        <dbReference type="EnsemblMetazoa" id="HelroP76699"/>
    </source>
</evidence>
<dbReference type="PROSITE" id="PS50835">
    <property type="entry name" value="IG_LIKE"/>
    <property type="match status" value="3"/>
</dbReference>
<dbReference type="GeneID" id="20215326"/>
<dbReference type="eggNOG" id="KOG4222">
    <property type="taxonomic scope" value="Eukaryota"/>
</dbReference>
<dbReference type="STRING" id="6412.T1G2M8"/>
<dbReference type="AlphaFoldDB" id="T1G2M8"/>
<dbReference type="InterPro" id="IPR013783">
    <property type="entry name" value="Ig-like_fold"/>
</dbReference>
<evidence type="ECO:0000259" key="3">
    <source>
        <dbReference type="PROSITE" id="PS50835"/>
    </source>
</evidence>
<dbReference type="InterPro" id="IPR003598">
    <property type="entry name" value="Ig_sub2"/>
</dbReference>
<name>T1G2M8_HELRO</name>
<dbReference type="FunFam" id="2.60.40.10:FF:000032">
    <property type="entry name" value="palladin isoform X1"/>
    <property type="match status" value="1"/>
</dbReference>
<dbReference type="OrthoDB" id="504170at2759"/>
<dbReference type="EnsemblMetazoa" id="HelroT76699">
    <property type="protein sequence ID" value="HelroP76699"/>
    <property type="gene ID" value="HelroG76699"/>
</dbReference>
<accession>T1G2M8</accession>
<dbReference type="Gene3D" id="2.60.40.10">
    <property type="entry name" value="Immunoglobulins"/>
    <property type="match status" value="3"/>
</dbReference>
<dbReference type="RefSeq" id="XP_009014743.1">
    <property type="nucleotide sequence ID" value="XM_009016495.1"/>
</dbReference>